<keyword evidence="3 8" id="KW-0238">DNA-binding</keyword>
<proteinExistence type="predicted"/>
<dbReference type="InterPro" id="IPR058245">
    <property type="entry name" value="NreC/VraR/RcsB-like_REC"/>
</dbReference>
<dbReference type="PROSITE" id="PS00622">
    <property type="entry name" value="HTH_LUXR_1"/>
    <property type="match status" value="1"/>
</dbReference>
<dbReference type="AlphaFoldDB" id="A0A3L6ZVX1"/>
<evidence type="ECO:0000313" key="9">
    <source>
        <dbReference type="Proteomes" id="UP000272503"/>
    </source>
</evidence>
<dbReference type="CDD" id="cd06170">
    <property type="entry name" value="LuxR_C_like"/>
    <property type="match status" value="1"/>
</dbReference>
<dbReference type="Pfam" id="PF00196">
    <property type="entry name" value="GerE"/>
    <property type="match status" value="1"/>
</dbReference>
<keyword evidence="4" id="KW-0804">Transcription</keyword>
<evidence type="ECO:0000256" key="4">
    <source>
        <dbReference type="ARBA" id="ARBA00023163"/>
    </source>
</evidence>
<dbReference type="PANTHER" id="PTHR43214:SF24">
    <property type="entry name" value="TRANSCRIPTIONAL REGULATORY PROTEIN NARL-RELATED"/>
    <property type="match status" value="1"/>
</dbReference>
<dbReference type="SUPFAM" id="SSF46894">
    <property type="entry name" value="C-terminal effector domain of the bipartite response regulators"/>
    <property type="match status" value="1"/>
</dbReference>
<dbReference type="SMART" id="SM00448">
    <property type="entry name" value="REC"/>
    <property type="match status" value="1"/>
</dbReference>
<feature type="domain" description="HTH luxR-type" evidence="6">
    <location>
        <begin position="152"/>
        <end position="217"/>
    </location>
</feature>
<dbReference type="InterPro" id="IPR000792">
    <property type="entry name" value="Tscrpt_reg_LuxR_C"/>
</dbReference>
<dbReference type="SUPFAM" id="SSF52172">
    <property type="entry name" value="CheY-like"/>
    <property type="match status" value="1"/>
</dbReference>
<accession>A0A3L6ZVX1</accession>
<organism evidence="8 9">
    <name type="scientific">Mycetocola tolaasinivorans</name>
    <dbReference type="NCBI Taxonomy" id="76635"/>
    <lineage>
        <taxon>Bacteria</taxon>
        <taxon>Bacillati</taxon>
        <taxon>Actinomycetota</taxon>
        <taxon>Actinomycetes</taxon>
        <taxon>Micrococcales</taxon>
        <taxon>Microbacteriaceae</taxon>
        <taxon>Mycetocola</taxon>
    </lineage>
</organism>
<evidence type="ECO:0000256" key="2">
    <source>
        <dbReference type="ARBA" id="ARBA00023015"/>
    </source>
</evidence>
<dbReference type="PROSITE" id="PS50110">
    <property type="entry name" value="RESPONSE_REGULATORY"/>
    <property type="match status" value="1"/>
</dbReference>
<dbReference type="GO" id="GO:0006355">
    <property type="term" value="P:regulation of DNA-templated transcription"/>
    <property type="evidence" value="ECO:0007669"/>
    <property type="project" value="InterPro"/>
</dbReference>
<dbReference type="InterPro" id="IPR011006">
    <property type="entry name" value="CheY-like_superfamily"/>
</dbReference>
<dbReference type="PANTHER" id="PTHR43214">
    <property type="entry name" value="TWO-COMPONENT RESPONSE REGULATOR"/>
    <property type="match status" value="1"/>
</dbReference>
<dbReference type="SMART" id="SM00421">
    <property type="entry name" value="HTH_LUXR"/>
    <property type="match status" value="1"/>
</dbReference>
<dbReference type="Proteomes" id="UP000272503">
    <property type="component" value="Unassembled WGS sequence"/>
</dbReference>
<dbReference type="EMBL" id="RCUX01000020">
    <property type="protein sequence ID" value="RLP71894.1"/>
    <property type="molecule type" value="Genomic_DNA"/>
</dbReference>
<dbReference type="GO" id="GO:0003677">
    <property type="term" value="F:DNA binding"/>
    <property type="evidence" value="ECO:0007669"/>
    <property type="project" value="UniProtKB-KW"/>
</dbReference>
<dbReference type="Gene3D" id="3.40.50.2300">
    <property type="match status" value="1"/>
</dbReference>
<keyword evidence="1 5" id="KW-0597">Phosphoprotein</keyword>
<keyword evidence="2" id="KW-0805">Transcription regulation</keyword>
<sequence>MSSTKIRVAIADDQVLFCSGIAMLIESQDDLEFVGAVYDGEAIVALAAEQTPDVILMDVRMPLDDGISATRKILDAQGAAAPRVIVLTTHQGDSAVLRAIEAGASGFLMKDATPEFLLETIRTVSSGRQVIAPANTVALIRDLAPAGPGPANEEAIAALSAREKETFLLAARGLTNSEIAATLFISESTVKSHISSIIGKLALTSRLQIVALAYEHRLLR</sequence>
<evidence type="ECO:0000256" key="5">
    <source>
        <dbReference type="PROSITE-ProRule" id="PRU00169"/>
    </source>
</evidence>
<comment type="caution">
    <text evidence="8">The sequence shown here is derived from an EMBL/GenBank/DDBJ whole genome shotgun (WGS) entry which is preliminary data.</text>
</comment>
<feature type="domain" description="Response regulatory" evidence="7">
    <location>
        <begin position="7"/>
        <end position="125"/>
    </location>
</feature>
<evidence type="ECO:0000259" key="6">
    <source>
        <dbReference type="PROSITE" id="PS50043"/>
    </source>
</evidence>
<dbReference type="InterPro" id="IPR016032">
    <property type="entry name" value="Sig_transdc_resp-reg_C-effctor"/>
</dbReference>
<dbReference type="PRINTS" id="PR00038">
    <property type="entry name" value="HTHLUXR"/>
</dbReference>
<evidence type="ECO:0000256" key="3">
    <source>
        <dbReference type="ARBA" id="ARBA00023125"/>
    </source>
</evidence>
<evidence type="ECO:0000256" key="1">
    <source>
        <dbReference type="ARBA" id="ARBA00022553"/>
    </source>
</evidence>
<protein>
    <submittedName>
        <fullName evidence="8">DNA-binding response regulator</fullName>
    </submittedName>
</protein>
<dbReference type="PROSITE" id="PS50043">
    <property type="entry name" value="HTH_LUXR_2"/>
    <property type="match status" value="1"/>
</dbReference>
<dbReference type="CDD" id="cd17535">
    <property type="entry name" value="REC_NarL-like"/>
    <property type="match status" value="1"/>
</dbReference>
<keyword evidence="9" id="KW-1185">Reference proteome</keyword>
<reference evidence="8 9" key="1">
    <citation type="submission" date="2018-10" db="EMBL/GenBank/DDBJ databases">
        <authorList>
            <person name="Li J."/>
        </authorList>
    </citation>
    <scope>NUCLEOTIDE SEQUENCE [LARGE SCALE GENOMIC DNA]</scope>
    <source>
        <strain evidence="8 9">IF 016277</strain>
    </source>
</reference>
<dbReference type="InterPro" id="IPR039420">
    <property type="entry name" value="WalR-like"/>
</dbReference>
<feature type="modified residue" description="4-aspartylphosphate" evidence="5">
    <location>
        <position position="58"/>
    </location>
</feature>
<name>A0A3L6ZVX1_9MICO</name>
<dbReference type="Pfam" id="PF00072">
    <property type="entry name" value="Response_reg"/>
    <property type="match status" value="1"/>
</dbReference>
<evidence type="ECO:0000313" key="8">
    <source>
        <dbReference type="EMBL" id="RLP71894.1"/>
    </source>
</evidence>
<evidence type="ECO:0000259" key="7">
    <source>
        <dbReference type="PROSITE" id="PS50110"/>
    </source>
</evidence>
<dbReference type="OrthoDB" id="9808843at2"/>
<dbReference type="RefSeq" id="WP_121649879.1">
    <property type="nucleotide sequence ID" value="NZ_RCUX01000020.1"/>
</dbReference>
<dbReference type="GO" id="GO:0000160">
    <property type="term" value="P:phosphorelay signal transduction system"/>
    <property type="evidence" value="ECO:0007669"/>
    <property type="project" value="InterPro"/>
</dbReference>
<gene>
    <name evidence="8" type="ORF">D9V32_15810</name>
</gene>
<dbReference type="InterPro" id="IPR001789">
    <property type="entry name" value="Sig_transdc_resp-reg_receiver"/>
</dbReference>